<dbReference type="SUPFAM" id="SSF53901">
    <property type="entry name" value="Thiolase-like"/>
    <property type="match status" value="1"/>
</dbReference>
<dbReference type="Pfam" id="PF02797">
    <property type="entry name" value="Chal_sti_synt_C"/>
    <property type="match status" value="1"/>
</dbReference>
<organism evidence="7 8">
    <name type="scientific">Trebonia kvetii</name>
    <dbReference type="NCBI Taxonomy" id="2480626"/>
    <lineage>
        <taxon>Bacteria</taxon>
        <taxon>Bacillati</taxon>
        <taxon>Actinomycetota</taxon>
        <taxon>Actinomycetes</taxon>
        <taxon>Streptosporangiales</taxon>
        <taxon>Treboniaceae</taxon>
        <taxon>Trebonia</taxon>
    </lineage>
</organism>
<feature type="active site" description="Acyl-thioester intermediate" evidence="4">
    <location>
        <position position="139"/>
    </location>
</feature>
<evidence type="ECO:0000256" key="3">
    <source>
        <dbReference type="ARBA" id="ARBA00023315"/>
    </source>
</evidence>
<keyword evidence="8" id="KW-1185">Reference proteome</keyword>
<dbReference type="InterPro" id="IPR011141">
    <property type="entry name" value="Polyketide_synthase_type-III"/>
</dbReference>
<dbReference type="AlphaFoldDB" id="A0A6P2C6R5"/>
<dbReference type="Pfam" id="PF00195">
    <property type="entry name" value="Chal_sti_synt_N"/>
    <property type="match status" value="1"/>
</dbReference>
<sequence>MPRVLAVRSAFPEHRLAQAEITDAFASRGRLGPAERALTERLHGSSEVATRHIVLPVEECVHLLGAEAVNDRYIPEATLLGERALRLALDAAGLSPADLDLLIVTSVTGVAVPSLDARLIPRLGLRADIRRLPIFGLGCVAGAAALGRLHDYLLGWPGQTAALLAVELCSLNWPRSGITLADMVAAGLFGDGAVALIASGGQADQVTGAVSDAKSPAGPRLIASRSVVYPDSGDALGWRLSADGFRIVLTTELPVVVERGLADSVSGFLAEHDLTIDDIASWICHPGGPKVIDSVQRSLKLPDSAVAASRRSLAEVGNMSSASVLHILEMICDSERPPEGSAGLMIGLGPGVSAELVLLEW</sequence>
<evidence type="ECO:0000259" key="5">
    <source>
        <dbReference type="Pfam" id="PF00195"/>
    </source>
</evidence>
<proteinExistence type="inferred from homology"/>
<accession>A0A6P2C6R5</accession>
<dbReference type="CDD" id="cd00831">
    <property type="entry name" value="CHS_like"/>
    <property type="match status" value="1"/>
</dbReference>
<comment type="similarity">
    <text evidence="1">Belongs to the thiolase-like superfamily. Chalcone/stilbene synthases family.</text>
</comment>
<evidence type="ECO:0000313" key="7">
    <source>
        <dbReference type="EMBL" id="TVZ05761.1"/>
    </source>
</evidence>
<feature type="domain" description="Chalcone/stilbene synthase C-terminal" evidence="6">
    <location>
        <begin position="226"/>
        <end position="359"/>
    </location>
</feature>
<dbReference type="EMBL" id="RPFW01000002">
    <property type="protein sequence ID" value="TVZ05761.1"/>
    <property type="molecule type" value="Genomic_DNA"/>
</dbReference>
<evidence type="ECO:0000256" key="2">
    <source>
        <dbReference type="ARBA" id="ARBA00022679"/>
    </source>
</evidence>
<evidence type="ECO:0000256" key="4">
    <source>
        <dbReference type="PIRSR" id="PIRSR000451-1"/>
    </source>
</evidence>
<dbReference type="OrthoDB" id="9786288at2"/>
<evidence type="ECO:0000313" key="8">
    <source>
        <dbReference type="Proteomes" id="UP000460272"/>
    </source>
</evidence>
<reference evidence="7 8" key="1">
    <citation type="submission" date="2018-11" db="EMBL/GenBank/DDBJ databases">
        <title>Trebonia kvetii gen.nov., sp.nov., a novel acidophilic actinobacterium, and proposal of the new actinobacterial family Treboniaceae fam. nov.</title>
        <authorList>
            <person name="Rapoport D."/>
            <person name="Sagova-Mareckova M."/>
            <person name="Sedlacek I."/>
            <person name="Provaznik J."/>
            <person name="Kralova S."/>
            <person name="Pavlinic D."/>
            <person name="Benes V."/>
            <person name="Kopecky J."/>
        </authorList>
    </citation>
    <scope>NUCLEOTIDE SEQUENCE [LARGE SCALE GENOMIC DNA]</scope>
    <source>
        <strain evidence="7 8">15Tr583</strain>
    </source>
</reference>
<dbReference type="InterPro" id="IPR012328">
    <property type="entry name" value="Chalcone/stilbene_synt_C"/>
</dbReference>
<dbReference type="Proteomes" id="UP000460272">
    <property type="component" value="Unassembled WGS sequence"/>
</dbReference>
<dbReference type="PANTHER" id="PTHR11877:SF99">
    <property type="entry name" value="1,3,6,8-TETRAHYDROXYNAPHTHALENE SYNTHASE"/>
    <property type="match status" value="1"/>
</dbReference>
<evidence type="ECO:0000259" key="6">
    <source>
        <dbReference type="Pfam" id="PF02797"/>
    </source>
</evidence>
<dbReference type="PANTHER" id="PTHR11877">
    <property type="entry name" value="HYDROXYMETHYLGLUTARYL-COA SYNTHASE"/>
    <property type="match status" value="1"/>
</dbReference>
<evidence type="ECO:0000256" key="1">
    <source>
        <dbReference type="ARBA" id="ARBA00005531"/>
    </source>
</evidence>
<dbReference type="PIRSF" id="PIRSF000451">
    <property type="entry name" value="PKS_III"/>
    <property type="match status" value="1"/>
</dbReference>
<comment type="caution">
    <text evidence="7">The sequence shown here is derived from an EMBL/GenBank/DDBJ whole genome shotgun (WGS) entry which is preliminary data.</text>
</comment>
<gene>
    <name evidence="7" type="ORF">EAS64_09120</name>
</gene>
<dbReference type="GO" id="GO:0016747">
    <property type="term" value="F:acyltransferase activity, transferring groups other than amino-acyl groups"/>
    <property type="evidence" value="ECO:0007669"/>
    <property type="project" value="InterPro"/>
</dbReference>
<protein>
    <submittedName>
        <fullName evidence="7">Type III polyketide synthase</fullName>
    </submittedName>
</protein>
<keyword evidence="3" id="KW-0012">Acyltransferase</keyword>
<name>A0A6P2C6R5_9ACTN</name>
<dbReference type="Gene3D" id="3.40.47.10">
    <property type="match status" value="2"/>
</dbReference>
<dbReference type="GO" id="GO:0030639">
    <property type="term" value="P:polyketide biosynthetic process"/>
    <property type="evidence" value="ECO:0007669"/>
    <property type="project" value="TreeGrafter"/>
</dbReference>
<feature type="domain" description="Chalcone/stilbene synthase N-terminal" evidence="5">
    <location>
        <begin position="4"/>
        <end position="198"/>
    </location>
</feature>
<dbReference type="InterPro" id="IPR001099">
    <property type="entry name" value="Chalcone/stilbene_synt_N"/>
</dbReference>
<dbReference type="InterPro" id="IPR016039">
    <property type="entry name" value="Thiolase-like"/>
</dbReference>
<keyword evidence="2" id="KW-0808">Transferase</keyword>